<dbReference type="EMBL" id="FNIZ01000007">
    <property type="protein sequence ID" value="SDO68426.1"/>
    <property type="molecule type" value="Genomic_DNA"/>
</dbReference>
<name>A0A1H0LK60_HALAD</name>
<evidence type="ECO:0000313" key="2">
    <source>
        <dbReference type="Proteomes" id="UP000198860"/>
    </source>
</evidence>
<organism evidence="1 2">
    <name type="scientific">Halobacillus aidingensis</name>
    <dbReference type="NCBI Taxonomy" id="240303"/>
    <lineage>
        <taxon>Bacteria</taxon>
        <taxon>Bacillati</taxon>
        <taxon>Bacillota</taxon>
        <taxon>Bacilli</taxon>
        <taxon>Bacillales</taxon>
        <taxon>Bacillaceae</taxon>
        <taxon>Halobacillus</taxon>
    </lineage>
</organism>
<sequence length="69" mass="8298">MRVGDLIPFPKKEPAEVIVLTPEERQEFAHLTYELMKEDRLIPFLRIKRRLKKLIKRGLERAKQGDFHK</sequence>
<dbReference type="AlphaFoldDB" id="A0A1H0LK60"/>
<evidence type="ECO:0000313" key="1">
    <source>
        <dbReference type="EMBL" id="SDO68426.1"/>
    </source>
</evidence>
<proteinExistence type="predicted"/>
<gene>
    <name evidence="1" type="ORF">SAMN05421677_10743</name>
</gene>
<dbReference type="Proteomes" id="UP000198860">
    <property type="component" value="Unassembled WGS sequence"/>
</dbReference>
<accession>A0A1H0LK60</accession>
<keyword evidence="2" id="KW-1185">Reference proteome</keyword>
<reference evidence="2" key="1">
    <citation type="submission" date="2016-10" db="EMBL/GenBank/DDBJ databases">
        <authorList>
            <person name="Varghese N."/>
            <person name="Submissions S."/>
        </authorList>
    </citation>
    <scope>NUCLEOTIDE SEQUENCE [LARGE SCALE GENOMIC DNA]</scope>
    <source>
        <strain evidence="2">CGMCC 1.3703</strain>
    </source>
</reference>
<protein>
    <submittedName>
        <fullName evidence="1">Uncharacterized protein</fullName>
    </submittedName>
</protein>